<feature type="non-terminal residue" evidence="1">
    <location>
        <position position="1"/>
    </location>
</feature>
<dbReference type="AlphaFoldDB" id="X0XTN6"/>
<reference evidence="1" key="1">
    <citation type="journal article" date="2014" name="Front. Microbiol.">
        <title>High frequency of phylogenetically diverse reductive dehalogenase-homologous genes in deep subseafloor sedimentary metagenomes.</title>
        <authorList>
            <person name="Kawai M."/>
            <person name="Futagami T."/>
            <person name="Toyoda A."/>
            <person name="Takaki Y."/>
            <person name="Nishi S."/>
            <person name="Hori S."/>
            <person name="Arai W."/>
            <person name="Tsubouchi T."/>
            <person name="Morono Y."/>
            <person name="Uchiyama I."/>
            <person name="Ito T."/>
            <person name="Fujiyama A."/>
            <person name="Inagaki F."/>
            <person name="Takami H."/>
        </authorList>
    </citation>
    <scope>NUCLEOTIDE SEQUENCE</scope>
    <source>
        <strain evidence="1">Expedition CK06-06</strain>
    </source>
</reference>
<proteinExistence type="predicted"/>
<gene>
    <name evidence="1" type="ORF">S01H1_76778</name>
</gene>
<name>X0XTN6_9ZZZZ</name>
<accession>X0XTN6</accession>
<organism evidence="1">
    <name type="scientific">marine sediment metagenome</name>
    <dbReference type="NCBI Taxonomy" id="412755"/>
    <lineage>
        <taxon>unclassified sequences</taxon>
        <taxon>metagenomes</taxon>
        <taxon>ecological metagenomes</taxon>
    </lineage>
</organism>
<protein>
    <submittedName>
        <fullName evidence="1">Uncharacterized protein</fullName>
    </submittedName>
</protein>
<sequence length="234" mass="23084">SVTPTPATASATAAYTVNITTTAAIPAAGTITLTFPAGTTLPVTIHWTHVSVAGAVLAVTDPAPVVSGQNVIITIPAAVAPLAAGTFNVVIAQIAGITNPPIAYTAASNTYIMAVSTSAEGAIGTLAYEILPAYAINPTSGTRYTLVNVTGVGWAPNMSVTIGGVLSVVGAIASDGTFSLTAYPVASGNVSIQDGAGQTHATPWVGTVTVPTFTLLPTVTVNPISGPVGSTVTI</sequence>
<comment type="caution">
    <text evidence="1">The sequence shown here is derived from an EMBL/GenBank/DDBJ whole genome shotgun (WGS) entry which is preliminary data.</text>
</comment>
<feature type="non-terminal residue" evidence="1">
    <location>
        <position position="234"/>
    </location>
</feature>
<dbReference type="EMBL" id="BARS01051561">
    <property type="protein sequence ID" value="GAG46584.1"/>
    <property type="molecule type" value="Genomic_DNA"/>
</dbReference>
<evidence type="ECO:0000313" key="1">
    <source>
        <dbReference type="EMBL" id="GAG46584.1"/>
    </source>
</evidence>